<reference evidence="1" key="1">
    <citation type="submission" date="2022-01" db="EMBL/GenBank/DDBJ databases">
        <authorList>
            <person name="King R."/>
        </authorList>
    </citation>
    <scope>NUCLEOTIDE SEQUENCE</scope>
</reference>
<evidence type="ECO:0000313" key="2">
    <source>
        <dbReference type="Proteomes" id="UP001152798"/>
    </source>
</evidence>
<keyword evidence="2" id="KW-1185">Reference proteome</keyword>
<name>A0A9P0ED89_NEZVI</name>
<dbReference type="AlphaFoldDB" id="A0A9P0ED89"/>
<sequence>MGIFVVPAEVPDNHGEVKTG</sequence>
<dbReference type="EMBL" id="OV725078">
    <property type="protein sequence ID" value="CAH1394360.1"/>
    <property type="molecule type" value="Genomic_DNA"/>
</dbReference>
<protein>
    <submittedName>
        <fullName evidence="1">Uncharacterized protein</fullName>
    </submittedName>
</protein>
<organism evidence="1 2">
    <name type="scientific">Nezara viridula</name>
    <name type="common">Southern green stink bug</name>
    <name type="synonym">Cimex viridulus</name>
    <dbReference type="NCBI Taxonomy" id="85310"/>
    <lineage>
        <taxon>Eukaryota</taxon>
        <taxon>Metazoa</taxon>
        <taxon>Ecdysozoa</taxon>
        <taxon>Arthropoda</taxon>
        <taxon>Hexapoda</taxon>
        <taxon>Insecta</taxon>
        <taxon>Pterygota</taxon>
        <taxon>Neoptera</taxon>
        <taxon>Paraneoptera</taxon>
        <taxon>Hemiptera</taxon>
        <taxon>Heteroptera</taxon>
        <taxon>Panheteroptera</taxon>
        <taxon>Pentatomomorpha</taxon>
        <taxon>Pentatomoidea</taxon>
        <taxon>Pentatomidae</taxon>
        <taxon>Pentatominae</taxon>
        <taxon>Nezara</taxon>
    </lineage>
</organism>
<dbReference type="Proteomes" id="UP001152798">
    <property type="component" value="Chromosome 2"/>
</dbReference>
<proteinExistence type="predicted"/>
<accession>A0A9P0ED89</accession>
<gene>
    <name evidence="1" type="ORF">NEZAVI_LOCUS4879</name>
</gene>
<evidence type="ECO:0000313" key="1">
    <source>
        <dbReference type="EMBL" id="CAH1394360.1"/>
    </source>
</evidence>